<organism evidence="1 2">
    <name type="scientific">Nitzschia inconspicua</name>
    <dbReference type="NCBI Taxonomy" id="303405"/>
    <lineage>
        <taxon>Eukaryota</taxon>
        <taxon>Sar</taxon>
        <taxon>Stramenopiles</taxon>
        <taxon>Ochrophyta</taxon>
        <taxon>Bacillariophyta</taxon>
        <taxon>Bacillariophyceae</taxon>
        <taxon>Bacillariophycidae</taxon>
        <taxon>Bacillariales</taxon>
        <taxon>Bacillariaceae</taxon>
        <taxon>Nitzschia</taxon>
    </lineage>
</organism>
<comment type="caution">
    <text evidence="1">The sequence shown here is derived from an EMBL/GenBank/DDBJ whole genome shotgun (WGS) entry which is preliminary data.</text>
</comment>
<evidence type="ECO:0000313" key="2">
    <source>
        <dbReference type="Proteomes" id="UP000693970"/>
    </source>
</evidence>
<dbReference type="OrthoDB" id="47176at2759"/>
<sequence>MTAADNMTARNENVLVASPSSFIPPSTTKKLLEELTHRFPTVDKRPSFHFPPSVLAFFQEEYGAELNVSPVITPSTTFADDDDDSHESFEKRQPDFQHVQHFMVDEDDQRDVEQRQWLPPSDVTFGRTCHDEESMLEASMRACIDLLSSHDLDLNRVGLQRLSLLTKGRNLFGLNRSETLVVSMSLVYGGQVGGRLEKELQHAFSNMICDSPNDDTDVYQRIQPVTEAFDGDDDIIDFDILDRIADGQWNQEDVEWNDCNSSVEEANPSMESHTDVPRGKACGALHLHGLKILCNALIEVTNACLYGRDVRNQSAAFVSNRKTLHLNDRIWRNMMQSLVHNIETNHTANITGYSLKILRLLHAIHPDMIQPLLQQTLFPYLIHLQTYGQDHVFPMIHSESTYLVRRAKYLW</sequence>
<proteinExistence type="predicted"/>
<reference evidence="1" key="2">
    <citation type="submission" date="2021-04" db="EMBL/GenBank/DDBJ databases">
        <authorList>
            <person name="Podell S."/>
        </authorList>
    </citation>
    <scope>NUCLEOTIDE SEQUENCE</scope>
    <source>
        <strain evidence="1">Hildebrandi</strain>
    </source>
</reference>
<reference evidence="1" key="1">
    <citation type="journal article" date="2021" name="Sci. Rep.">
        <title>Diploid genomic architecture of Nitzschia inconspicua, an elite biomass production diatom.</title>
        <authorList>
            <person name="Oliver A."/>
            <person name="Podell S."/>
            <person name="Pinowska A."/>
            <person name="Traller J.C."/>
            <person name="Smith S.R."/>
            <person name="McClure R."/>
            <person name="Beliaev A."/>
            <person name="Bohutskyi P."/>
            <person name="Hill E.A."/>
            <person name="Rabines A."/>
            <person name="Zheng H."/>
            <person name="Allen L.Z."/>
            <person name="Kuo A."/>
            <person name="Grigoriev I.V."/>
            <person name="Allen A.E."/>
            <person name="Hazlebeck D."/>
            <person name="Allen E.E."/>
        </authorList>
    </citation>
    <scope>NUCLEOTIDE SEQUENCE</scope>
    <source>
        <strain evidence="1">Hildebrandi</strain>
    </source>
</reference>
<evidence type="ECO:0000313" key="1">
    <source>
        <dbReference type="EMBL" id="KAG7365893.1"/>
    </source>
</evidence>
<dbReference type="Proteomes" id="UP000693970">
    <property type="component" value="Unassembled WGS sequence"/>
</dbReference>
<protein>
    <submittedName>
        <fullName evidence="1">Uncharacterized protein</fullName>
    </submittedName>
</protein>
<accession>A0A9K3PZT8</accession>
<dbReference type="EMBL" id="JAGRRH010000007">
    <property type="protein sequence ID" value="KAG7365893.1"/>
    <property type="molecule type" value="Genomic_DNA"/>
</dbReference>
<gene>
    <name evidence="1" type="ORF">IV203_028563</name>
</gene>
<keyword evidence="2" id="KW-1185">Reference proteome</keyword>
<name>A0A9K3PZT8_9STRA</name>
<dbReference type="AlphaFoldDB" id="A0A9K3PZT8"/>